<evidence type="ECO:0000313" key="2">
    <source>
        <dbReference type="Proteomes" id="UP000252893"/>
    </source>
</evidence>
<evidence type="ECO:0000313" key="1">
    <source>
        <dbReference type="EMBL" id="RBO92138.1"/>
    </source>
</evidence>
<protein>
    <submittedName>
        <fullName evidence="1">Uncharacterized protein</fullName>
    </submittedName>
</protein>
<accession>A0A366DSF7</accession>
<comment type="caution">
    <text evidence="1">The sequence shown here is derived from an EMBL/GenBank/DDBJ whole genome shotgun (WGS) entry which is preliminary data.</text>
</comment>
<gene>
    <name evidence="1" type="ORF">DFR47_10737</name>
</gene>
<sequence>MFFIVLLSWFSVCSETQSYIIVSVSGFHIIADRMIYRGIKIADKTVS</sequence>
<dbReference type="EMBL" id="QNRH01000007">
    <property type="protein sequence ID" value="RBO92138.1"/>
    <property type="molecule type" value="Genomic_DNA"/>
</dbReference>
<dbReference type="Proteomes" id="UP000252893">
    <property type="component" value="Unassembled WGS sequence"/>
</dbReference>
<keyword evidence="2" id="KW-1185">Reference proteome</keyword>
<organism evidence="1 2">
    <name type="scientific">Pseudochrobactrum asaccharolyticum</name>
    <dbReference type="NCBI Taxonomy" id="354351"/>
    <lineage>
        <taxon>Bacteria</taxon>
        <taxon>Pseudomonadati</taxon>
        <taxon>Pseudomonadota</taxon>
        <taxon>Alphaproteobacteria</taxon>
        <taxon>Hyphomicrobiales</taxon>
        <taxon>Brucellaceae</taxon>
        <taxon>Pseudochrobactrum</taxon>
    </lineage>
</organism>
<name>A0A366DSF7_9HYPH</name>
<proteinExistence type="predicted"/>
<dbReference type="AlphaFoldDB" id="A0A366DSF7"/>
<reference evidence="1 2" key="1">
    <citation type="submission" date="2018-06" db="EMBL/GenBank/DDBJ databases">
        <title>Genomic Encyclopedia of Type Strains, Phase IV (KMG-IV): sequencing the most valuable type-strain genomes for metagenomic binning, comparative biology and taxonomic classification.</title>
        <authorList>
            <person name="Goeker M."/>
        </authorList>
    </citation>
    <scope>NUCLEOTIDE SEQUENCE [LARGE SCALE GENOMIC DNA]</scope>
    <source>
        <strain evidence="1 2">DSM 25619</strain>
    </source>
</reference>